<evidence type="ECO:0008006" key="5">
    <source>
        <dbReference type="Google" id="ProtNLM"/>
    </source>
</evidence>
<evidence type="ECO:0000256" key="1">
    <source>
        <dbReference type="SAM" id="MobiDB-lite"/>
    </source>
</evidence>
<proteinExistence type="predicted"/>
<feature type="transmembrane region" description="Helical" evidence="2">
    <location>
        <begin position="128"/>
        <end position="147"/>
    </location>
</feature>
<sequence length="431" mass="45955">MSTEKPTAVRVYLARVRTALADLPTGEVEEILEDVRPHLAEIEAELGPSARVEALVERLGTPESYAAELRAAGGYPAAPPGEAATEVLATPAAPGLFAPRFALWGMVFCAAVMALLAFAAAVQIDPDILLGLILLVPVFAVSLWLLFRRGVQAVLDLPEVGWARESLRTWREGRGARAATYLSALKPAWWLVCAVLLVAFGLLLMVRHTYAAALLPFLVVAAVAMVWAGSRTREDRRLLWLAVPVSAFVVGGAFGGFGAAVDLIGNHDSYYPNTASYSSPSTDNYGNQQLRYGDKELENVYAFDANGKPLKDVYLYDEEGRPLSITRHGCEKDTGTTQSRGSDNRFPRPNVVEGVQDDQGNVNGYNSSRAYCSETDEVPFAAAIPKPSSSSEPSSSSQPSSGAQPPSGDRPSSSAPSTTGTATTSPAPPTR</sequence>
<feature type="transmembrane region" description="Helical" evidence="2">
    <location>
        <begin position="238"/>
        <end position="261"/>
    </location>
</feature>
<keyword evidence="2" id="KW-1133">Transmembrane helix</keyword>
<dbReference type="Pfam" id="PF22564">
    <property type="entry name" value="HAAS"/>
    <property type="match status" value="1"/>
</dbReference>
<feature type="transmembrane region" description="Helical" evidence="2">
    <location>
        <begin position="101"/>
        <end position="122"/>
    </location>
</feature>
<feature type="transmembrane region" description="Helical" evidence="2">
    <location>
        <begin position="210"/>
        <end position="229"/>
    </location>
</feature>
<feature type="transmembrane region" description="Helical" evidence="2">
    <location>
        <begin position="187"/>
        <end position="204"/>
    </location>
</feature>
<dbReference type="RefSeq" id="WP_344867407.1">
    <property type="nucleotide sequence ID" value="NZ_BAAAZN010000020.1"/>
</dbReference>
<feature type="compositionally biased region" description="Polar residues" evidence="1">
    <location>
        <begin position="358"/>
        <end position="370"/>
    </location>
</feature>
<gene>
    <name evidence="3" type="ORF">GCM10022222_69620</name>
</gene>
<keyword evidence="4" id="KW-1185">Reference proteome</keyword>
<comment type="caution">
    <text evidence="3">The sequence shown here is derived from an EMBL/GenBank/DDBJ whole genome shotgun (WGS) entry which is preliminary data.</text>
</comment>
<name>A0ABP6Y183_9PSEU</name>
<dbReference type="Proteomes" id="UP001500689">
    <property type="component" value="Unassembled WGS sequence"/>
</dbReference>
<evidence type="ECO:0000313" key="3">
    <source>
        <dbReference type="EMBL" id="GAA3575152.1"/>
    </source>
</evidence>
<feature type="compositionally biased region" description="Low complexity" evidence="1">
    <location>
        <begin position="379"/>
        <end position="425"/>
    </location>
</feature>
<evidence type="ECO:0000256" key="2">
    <source>
        <dbReference type="SAM" id="Phobius"/>
    </source>
</evidence>
<evidence type="ECO:0000313" key="4">
    <source>
        <dbReference type="Proteomes" id="UP001500689"/>
    </source>
</evidence>
<keyword evidence="2" id="KW-0812">Transmembrane</keyword>
<organism evidence="3 4">
    <name type="scientific">Amycolatopsis ultiminotia</name>
    <dbReference type="NCBI Taxonomy" id="543629"/>
    <lineage>
        <taxon>Bacteria</taxon>
        <taxon>Bacillati</taxon>
        <taxon>Actinomycetota</taxon>
        <taxon>Actinomycetes</taxon>
        <taxon>Pseudonocardiales</taxon>
        <taxon>Pseudonocardiaceae</taxon>
        <taxon>Amycolatopsis</taxon>
    </lineage>
</organism>
<dbReference type="EMBL" id="BAAAZN010000020">
    <property type="protein sequence ID" value="GAA3575152.1"/>
    <property type="molecule type" value="Genomic_DNA"/>
</dbReference>
<protein>
    <recommendedName>
        <fullName evidence="5">Proline-rich protein</fullName>
    </recommendedName>
</protein>
<accession>A0ABP6Y183</accession>
<feature type="region of interest" description="Disordered" evidence="1">
    <location>
        <begin position="325"/>
        <end position="431"/>
    </location>
</feature>
<reference evidence="4" key="1">
    <citation type="journal article" date="2019" name="Int. J. Syst. Evol. Microbiol.">
        <title>The Global Catalogue of Microorganisms (GCM) 10K type strain sequencing project: providing services to taxonomists for standard genome sequencing and annotation.</title>
        <authorList>
            <consortium name="The Broad Institute Genomics Platform"/>
            <consortium name="The Broad Institute Genome Sequencing Center for Infectious Disease"/>
            <person name="Wu L."/>
            <person name="Ma J."/>
        </authorList>
    </citation>
    <scope>NUCLEOTIDE SEQUENCE [LARGE SCALE GENOMIC DNA]</scope>
    <source>
        <strain evidence="4">JCM 16898</strain>
    </source>
</reference>
<keyword evidence="2" id="KW-0472">Membrane</keyword>